<protein>
    <recommendedName>
        <fullName evidence="4">Lipoprotein</fullName>
    </recommendedName>
</protein>
<organism evidence="2 3">
    <name type="scientific">Amygdalobacter indicium</name>
    <dbReference type="NCBI Taxonomy" id="3029272"/>
    <lineage>
        <taxon>Bacteria</taxon>
        <taxon>Bacillati</taxon>
        <taxon>Bacillota</taxon>
        <taxon>Clostridia</taxon>
        <taxon>Eubacteriales</taxon>
        <taxon>Oscillospiraceae</taxon>
        <taxon>Amygdalobacter</taxon>
    </lineage>
</organism>
<name>A0ABY8C884_9FIRM</name>
<evidence type="ECO:0008006" key="4">
    <source>
        <dbReference type="Google" id="ProtNLM"/>
    </source>
</evidence>
<evidence type="ECO:0000313" key="3">
    <source>
        <dbReference type="Proteomes" id="UP001220478"/>
    </source>
</evidence>
<dbReference type="PROSITE" id="PS51257">
    <property type="entry name" value="PROKAR_LIPOPROTEIN"/>
    <property type="match status" value="1"/>
</dbReference>
<feature type="chain" id="PRO_5046605253" description="Lipoprotein" evidence="1">
    <location>
        <begin position="23"/>
        <end position="246"/>
    </location>
</feature>
<keyword evidence="3" id="KW-1185">Reference proteome</keyword>
<dbReference type="Proteomes" id="UP001220478">
    <property type="component" value="Chromosome"/>
</dbReference>
<sequence length="246" mass="27954">MKKYVSKFAPIFAALLALTLTACRQTSNTRPEISKKVSTENTVAEDTDFYNLKNLVFKYEGELVYYPCAGEYSLNLTLKFPNCSMRDAKSGKRAEYAYLSFHAGRIGDKDNYPLGWDQSKKKEYVNPNSKFRSDAQPELDEFGGELVGFSYRSVTTLPDEKLYPIKLTEGNFPSELKISLSSHEKKLLDPHSRQVLKEAREKGHPVQLGIALHDDKGTVRQICNLFLEDENKKYLSDSNKKRAATD</sequence>
<dbReference type="RefSeq" id="WP_315572155.1">
    <property type="nucleotide sequence ID" value="NZ_CP118868.1"/>
</dbReference>
<reference evidence="2 3" key="1">
    <citation type="submission" date="2023-02" db="EMBL/GenBank/DDBJ databases">
        <title>Novel Oscillospiraceae bacterial genomes.</title>
        <authorList>
            <person name="Srinivasan S."/>
            <person name="Austin M.N."/>
            <person name="Fiedler T.L."/>
            <person name="Strenk S.M."/>
            <person name="Agnew K.J."/>
            <person name="Nagana Gowda G.A."/>
            <person name="Raftery D."/>
            <person name="Beamer M.A."/>
            <person name="Achilles S.L."/>
            <person name="Wiesenfeld H.C."/>
            <person name="Fredricks D.N."/>
            <person name="Hillier S.L."/>
        </authorList>
    </citation>
    <scope>NUCLEOTIDE SEQUENCE [LARGE SCALE GENOMIC DNA]</scope>
    <source>
        <strain evidence="2 3">CHIC02 1186E3-8</strain>
    </source>
</reference>
<evidence type="ECO:0000313" key="2">
    <source>
        <dbReference type="EMBL" id="WEG36139.1"/>
    </source>
</evidence>
<keyword evidence="1" id="KW-0732">Signal</keyword>
<proteinExistence type="predicted"/>
<gene>
    <name evidence="2" type="ORF">PYS61_02935</name>
</gene>
<evidence type="ECO:0000256" key="1">
    <source>
        <dbReference type="SAM" id="SignalP"/>
    </source>
</evidence>
<accession>A0ABY8C884</accession>
<dbReference type="EMBL" id="CP118868">
    <property type="protein sequence ID" value="WEG36139.1"/>
    <property type="molecule type" value="Genomic_DNA"/>
</dbReference>
<feature type="signal peptide" evidence="1">
    <location>
        <begin position="1"/>
        <end position="22"/>
    </location>
</feature>